<evidence type="ECO:0000256" key="1">
    <source>
        <dbReference type="ARBA" id="ARBA00004141"/>
    </source>
</evidence>
<dbReference type="EMBL" id="JANTQA010000042">
    <property type="protein sequence ID" value="KAJ3434556.1"/>
    <property type="molecule type" value="Genomic_DNA"/>
</dbReference>
<feature type="domain" description="Calcium-activated potassium channel BK alpha subunit" evidence="14">
    <location>
        <begin position="426"/>
        <end position="511"/>
    </location>
</feature>
<keyword evidence="7 12" id="KW-1133">Transmembrane helix</keyword>
<feature type="compositionally biased region" description="Low complexity" evidence="11">
    <location>
        <begin position="606"/>
        <end position="622"/>
    </location>
</feature>
<feature type="transmembrane region" description="Helical" evidence="12">
    <location>
        <begin position="6"/>
        <end position="28"/>
    </location>
</feature>
<proteinExistence type="predicted"/>
<evidence type="ECO:0000256" key="5">
    <source>
        <dbReference type="ARBA" id="ARBA00022826"/>
    </source>
</evidence>
<feature type="transmembrane region" description="Helical" evidence="12">
    <location>
        <begin position="218"/>
        <end position="237"/>
    </location>
</feature>
<dbReference type="InterPro" id="IPR005821">
    <property type="entry name" value="Ion_trans_dom"/>
</dbReference>
<evidence type="ECO:0000256" key="7">
    <source>
        <dbReference type="ARBA" id="ARBA00022989"/>
    </source>
</evidence>
<dbReference type="Pfam" id="PF22614">
    <property type="entry name" value="Slo-like_RCK"/>
    <property type="match status" value="1"/>
</dbReference>
<feature type="domain" description="Ion transport" evidence="13">
    <location>
        <begin position="69"/>
        <end position="262"/>
    </location>
</feature>
<protein>
    <submittedName>
        <fullName evidence="16">Potassium large conductance calcium-activated channel subfamily m alpha member 1a</fullName>
    </submittedName>
</protein>
<dbReference type="PRINTS" id="PR00169">
    <property type="entry name" value="KCHANNEL"/>
</dbReference>
<evidence type="ECO:0000259" key="13">
    <source>
        <dbReference type="Pfam" id="PF00520"/>
    </source>
</evidence>
<dbReference type="GO" id="GO:0016020">
    <property type="term" value="C:membrane"/>
    <property type="evidence" value="ECO:0007669"/>
    <property type="project" value="UniProtKB-SubCell"/>
</dbReference>
<keyword evidence="4 12" id="KW-0812">Transmembrane</keyword>
<evidence type="ECO:0000256" key="11">
    <source>
        <dbReference type="SAM" id="MobiDB-lite"/>
    </source>
</evidence>
<dbReference type="Gene3D" id="1.20.120.350">
    <property type="entry name" value="Voltage-gated potassium channels. Chain C"/>
    <property type="match status" value="1"/>
</dbReference>
<dbReference type="InterPro" id="IPR047871">
    <property type="entry name" value="K_chnl_Slo-like"/>
</dbReference>
<feature type="transmembrane region" description="Helical" evidence="12">
    <location>
        <begin position="188"/>
        <end position="206"/>
    </location>
</feature>
<gene>
    <name evidence="16" type="ORF">M0812_01674</name>
</gene>
<feature type="domain" description="RCK N-terminal" evidence="15">
    <location>
        <begin position="288"/>
        <end position="404"/>
    </location>
</feature>
<reference evidence="16" key="1">
    <citation type="submission" date="2022-08" db="EMBL/GenBank/DDBJ databases">
        <title>Novel sulphate-reducing endosymbionts in the free-living metamonad Anaeramoeba.</title>
        <authorList>
            <person name="Jerlstrom-Hultqvist J."/>
            <person name="Cepicka I."/>
            <person name="Gallot-Lavallee L."/>
            <person name="Salas-Leiva D."/>
            <person name="Curtis B.A."/>
            <person name="Zahonova K."/>
            <person name="Pipaliya S."/>
            <person name="Dacks J."/>
            <person name="Roger A.J."/>
        </authorList>
    </citation>
    <scope>NUCLEOTIDE SEQUENCE</scope>
    <source>
        <strain evidence="16">Busselton2</strain>
    </source>
</reference>
<dbReference type="PANTHER" id="PTHR10027:SF10">
    <property type="entry name" value="SLOWPOKE 2, ISOFORM D"/>
    <property type="match status" value="1"/>
</dbReference>
<evidence type="ECO:0000313" key="16">
    <source>
        <dbReference type="EMBL" id="KAJ3434556.1"/>
    </source>
</evidence>
<dbReference type="AlphaFoldDB" id="A0AAV7Z0E0"/>
<sequence>METLEKAWIFLAVVYGSLFVLIGFFSQFSKLLIKHSKQAERMLGEPKFYKKTKSWVENKLKISTTSGAFLILILNITNIIFIMILIYELQVEPNETTIKTLFAFALFFLFVYLLKFYCADKKFQYFVSASAIFDYLSFMPPIISVIYDYDDYGSNLTFLRIFMIFRTFRLFNYLLYFQNKIKKQIVAIFLYIINILIICSVFYRFIENKYGYPLGAPFMSISESFYFMIVTCTTVGYGDFKPFSTLGRYLMVFVIFFTIVVVPIELGKLMGLLTNTLMLSSYTSTGDKRHVILCGEIRLSTLYTFCDSFFDRSDDKTQILILNRNPPSQELRFFLQHPKFKSKVFWLLGNPLDLDDLKKSSISTCVGVFVFVDKFSVTKKQSDLKNIMRVLSVIDQNSEVPIYIQTLSQDTITKLEKFNLDFPFSINQTKFFILGRNSSIPGFSTFVSNLVSPTTFKQTNKDPIWKKEYLRGALQNMYCVLIPNKLKGKSFREIVKTIYSETRNHMLVIGIVTESDGFNKNANDHEINNNEYHFEIQFNTKTKSVGEHTRLVIIAPSPQAIIQELRQWDDEINPKYIIEQNFRKQEKEIFDDSDDESEDLFHSLNKNKNSNYQNRQSNYSNQMEKDQEKKPKKEKQF</sequence>
<dbReference type="Proteomes" id="UP001146793">
    <property type="component" value="Unassembled WGS sequence"/>
</dbReference>
<dbReference type="PANTHER" id="PTHR10027">
    <property type="entry name" value="CALCIUM-ACTIVATED POTASSIUM CHANNEL ALPHA CHAIN"/>
    <property type="match status" value="1"/>
</dbReference>
<dbReference type="SUPFAM" id="SSF81324">
    <property type="entry name" value="Voltage-gated potassium channels"/>
    <property type="match status" value="1"/>
</dbReference>
<feature type="region of interest" description="Disordered" evidence="11">
    <location>
        <begin position="591"/>
        <end position="637"/>
    </location>
</feature>
<feature type="compositionally biased region" description="Basic and acidic residues" evidence="11">
    <location>
        <begin position="623"/>
        <end position="637"/>
    </location>
</feature>
<dbReference type="GO" id="GO:0005267">
    <property type="term" value="F:potassium channel activity"/>
    <property type="evidence" value="ECO:0007669"/>
    <property type="project" value="UniProtKB-KW"/>
</dbReference>
<feature type="transmembrane region" description="Helical" evidence="12">
    <location>
        <begin position="68"/>
        <end position="89"/>
    </location>
</feature>
<accession>A0AAV7Z0E0</accession>
<feature type="transmembrane region" description="Helical" evidence="12">
    <location>
        <begin position="101"/>
        <end position="118"/>
    </location>
</feature>
<evidence type="ECO:0000256" key="9">
    <source>
        <dbReference type="ARBA" id="ARBA00023136"/>
    </source>
</evidence>
<evidence type="ECO:0000259" key="15">
    <source>
        <dbReference type="Pfam" id="PF22614"/>
    </source>
</evidence>
<evidence type="ECO:0000256" key="6">
    <source>
        <dbReference type="ARBA" id="ARBA00022958"/>
    </source>
</evidence>
<dbReference type="Pfam" id="PF00520">
    <property type="entry name" value="Ion_trans"/>
    <property type="match status" value="1"/>
</dbReference>
<feature type="transmembrane region" description="Helical" evidence="12">
    <location>
        <begin position="158"/>
        <end position="176"/>
    </location>
</feature>
<evidence type="ECO:0000259" key="14">
    <source>
        <dbReference type="Pfam" id="PF03493"/>
    </source>
</evidence>
<dbReference type="Pfam" id="PF03493">
    <property type="entry name" value="BK_channel_a"/>
    <property type="match status" value="1"/>
</dbReference>
<evidence type="ECO:0000256" key="8">
    <source>
        <dbReference type="ARBA" id="ARBA00023065"/>
    </source>
</evidence>
<dbReference type="Gene3D" id="1.10.287.70">
    <property type="match status" value="1"/>
</dbReference>
<keyword evidence="8" id="KW-0406">Ion transport</keyword>
<evidence type="ECO:0000313" key="17">
    <source>
        <dbReference type="Proteomes" id="UP001146793"/>
    </source>
</evidence>
<feature type="transmembrane region" description="Helical" evidence="12">
    <location>
        <begin position="249"/>
        <end position="273"/>
    </location>
</feature>
<keyword evidence="9 12" id="KW-0472">Membrane</keyword>
<name>A0AAV7Z0E0_9EUKA</name>
<keyword evidence="5" id="KW-0631">Potassium channel</keyword>
<dbReference type="InterPro" id="IPR027359">
    <property type="entry name" value="Volt_channel_dom_sf"/>
</dbReference>
<evidence type="ECO:0000256" key="4">
    <source>
        <dbReference type="ARBA" id="ARBA00022692"/>
    </source>
</evidence>
<keyword evidence="6" id="KW-0630">Potassium</keyword>
<evidence type="ECO:0000256" key="12">
    <source>
        <dbReference type="SAM" id="Phobius"/>
    </source>
</evidence>
<evidence type="ECO:0000256" key="3">
    <source>
        <dbReference type="ARBA" id="ARBA00022538"/>
    </source>
</evidence>
<evidence type="ECO:0000256" key="10">
    <source>
        <dbReference type="ARBA" id="ARBA00023303"/>
    </source>
</evidence>
<keyword evidence="2" id="KW-0813">Transport</keyword>
<evidence type="ECO:0000256" key="2">
    <source>
        <dbReference type="ARBA" id="ARBA00022448"/>
    </source>
</evidence>
<dbReference type="InterPro" id="IPR003148">
    <property type="entry name" value="RCK_N"/>
</dbReference>
<dbReference type="Gene3D" id="3.40.50.720">
    <property type="entry name" value="NAD(P)-binding Rossmann-like Domain"/>
    <property type="match status" value="1"/>
</dbReference>
<keyword evidence="10" id="KW-0407">Ion channel</keyword>
<feature type="transmembrane region" description="Helical" evidence="12">
    <location>
        <begin position="125"/>
        <end position="146"/>
    </location>
</feature>
<dbReference type="InterPro" id="IPR003929">
    <property type="entry name" value="K_chnl_BK_asu"/>
</dbReference>
<comment type="caution">
    <text evidence="16">The sequence shown here is derived from an EMBL/GenBank/DDBJ whole genome shotgun (WGS) entry which is preliminary data.</text>
</comment>
<organism evidence="16 17">
    <name type="scientific">Anaeramoeba flamelloides</name>
    <dbReference type="NCBI Taxonomy" id="1746091"/>
    <lineage>
        <taxon>Eukaryota</taxon>
        <taxon>Metamonada</taxon>
        <taxon>Anaeramoebidae</taxon>
        <taxon>Anaeramoeba</taxon>
    </lineage>
</organism>
<keyword evidence="3" id="KW-0633">Potassium transport</keyword>
<comment type="subcellular location">
    <subcellularLocation>
        <location evidence="1">Membrane</location>
        <topology evidence="1">Multi-pass membrane protein</topology>
    </subcellularLocation>
</comment>